<sequence>MISFATRAELIKIARVLDVDPDDLNYLADASPAALREFRVELARTLDKRYQALFARLGKAGSLVPAGVAAKIATTFFGPALCGPIAANLPPAKAAGLIEQLPVGFLADTARYIDPDVAAPVVRALDSRSMSPVVQELLRRGDHVSLARFVNALTDRQLRQIVPQVRTGDDLLLTALNVETAQRLDALLALLPDDRVAALLQAAVDRDLVAESIPVLAAVSPQAQQRLARIAAGLGTEVSAAVAAAAAAAGEADLAAAFPASR</sequence>
<accession>A0ABX8SCY0</accession>
<name>A0ABX8SCY0_9ACTN</name>
<dbReference type="InterPro" id="IPR001387">
    <property type="entry name" value="Cro/C1-type_HTH"/>
</dbReference>
<reference evidence="2" key="1">
    <citation type="submission" date="2021-07" db="EMBL/GenBank/DDBJ databases">
        <title>Candidatus Kaistella beijingensis sp. nov. isolated from a municipal wastewater treatment plant is involved in sludge foaming.</title>
        <authorList>
            <person name="Song Y."/>
            <person name="Liu S.-J."/>
        </authorList>
    </citation>
    <scope>NUCLEOTIDE SEQUENCE</scope>
    <source>
        <strain evidence="2">DSM 43998</strain>
    </source>
</reference>
<dbReference type="RefSeq" id="WP_066471802.1">
    <property type="nucleotide sequence ID" value="NZ_CBCRUZ010000019.1"/>
</dbReference>
<proteinExistence type="predicted"/>
<organism evidence="2 3">
    <name type="scientific">Skermania pinensis</name>
    <dbReference type="NCBI Taxonomy" id="39122"/>
    <lineage>
        <taxon>Bacteria</taxon>
        <taxon>Bacillati</taxon>
        <taxon>Actinomycetota</taxon>
        <taxon>Actinomycetes</taxon>
        <taxon>Mycobacteriales</taxon>
        <taxon>Gordoniaceae</taxon>
        <taxon>Skermania</taxon>
    </lineage>
</organism>
<evidence type="ECO:0000313" key="3">
    <source>
        <dbReference type="Proteomes" id="UP000887023"/>
    </source>
</evidence>
<gene>
    <name evidence="2" type="ORF">KV203_07385</name>
</gene>
<evidence type="ECO:0000259" key="1">
    <source>
        <dbReference type="PROSITE" id="PS50943"/>
    </source>
</evidence>
<dbReference type="Proteomes" id="UP000887023">
    <property type="component" value="Chromosome"/>
</dbReference>
<dbReference type="PROSITE" id="PS50943">
    <property type="entry name" value="HTH_CROC1"/>
    <property type="match status" value="1"/>
</dbReference>
<keyword evidence="3" id="KW-1185">Reference proteome</keyword>
<dbReference type="EMBL" id="CP079105">
    <property type="protein sequence ID" value="QXQ15156.1"/>
    <property type="molecule type" value="Genomic_DNA"/>
</dbReference>
<evidence type="ECO:0000313" key="2">
    <source>
        <dbReference type="EMBL" id="QXQ15156.1"/>
    </source>
</evidence>
<protein>
    <recommendedName>
        <fullName evidence="1">HTH cro/C1-type domain-containing protein</fullName>
    </recommendedName>
</protein>
<feature type="domain" description="HTH cro/C1-type" evidence="1">
    <location>
        <begin position="10"/>
        <end position="24"/>
    </location>
</feature>